<sequence>MPLSPELQKLDQYLQAKGLDTTPKKTQTQYDVDLVAETAVQTVLDTDTLAFMILDLMDEVEQLKSEIKELKGGN</sequence>
<name>A0A3G3BVV2_9CAUD</name>
<keyword evidence="2" id="KW-1185">Reference proteome</keyword>
<dbReference type="Proteomes" id="UP000275028">
    <property type="component" value="Segment"/>
</dbReference>
<accession>A0A3G3BVV2</accession>
<proteinExistence type="predicted"/>
<evidence type="ECO:0000313" key="1">
    <source>
        <dbReference type="EMBL" id="AYP68378.1"/>
    </source>
</evidence>
<organism evidence="1 2">
    <name type="scientific">Bacillus phage vB_BboS-125</name>
    <dbReference type="NCBI Taxonomy" id="2419618"/>
    <lineage>
        <taxon>Viruses</taxon>
        <taxon>Duplodnaviria</taxon>
        <taxon>Heunggongvirae</taxon>
        <taxon>Uroviricota</taxon>
        <taxon>Caudoviricetes</taxon>
        <taxon>Elmenteitavirus</taxon>
        <taxon>Elmenteitavirus ev125</taxon>
    </lineage>
</organism>
<dbReference type="EMBL" id="MH884509">
    <property type="protein sequence ID" value="AYP68378.1"/>
    <property type="molecule type" value="Genomic_DNA"/>
</dbReference>
<reference evidence="1 2" key="1">
    <citation type="submission" date="2018-09" db="EMBL/GenBank/DDBJ databases">
        <title>Comparative Genomic Analysis of Eight Novel Haloalkaliphilic Bacteriophages from Lake Elmenteita, Kenya.</title>
        <authorList>
            <person name="Akhwale J.K."/>
        </authorList>
    </citation>
    <scope>NUCLEOTIDE SEQUENCE [LARGE SCALE GENOMIC DNA]</scope>
</reference>
<evidence type="ECO:0000313" key="2">
    <source>
        <dbReference type="Proteomes" id="UP000275028"/>
    </source>
</evidence>
<protein>
    <submittedName>
        <fullName evidence="1">Uncharacterized protein</fullName>
    </submittedName>
</protein>
<gene>
    <name evidence="1" type="ORF">BboS125_00008</name>
</gene>